<protein>
    <recommendedName>
        <fullName evidence="1">BTB domain-containing protein</fullName>
    </recommendedName>
</protein>
<evidence type="ECO:0000259" key="1">
    <source>
        <dbReference type="PROSITE" id="PS50097"/>
    </source>
</evidence>
<feature type="domain" description="BTB" evidence="1">
    <location>
        <begin position="2"/>
        <end position="65"/>
    </location>
</feature>
<dbReference type="HOGENOM" id="CLU_206238_0_0_1"/>
<name>E9I3H1_DAPPU</name>
<dbReference type="InterPro" id="IPR011333">
    <property type="entry name" value="SKP1/BTB/POZ_sf"/>
</dbReference>
<dbReference type="STRING" id="6669.E9I3H1"/>
<sequence>MTDVVFEVGDSTFPAHKFLLAARSRVFAAMFQANMIESLTGRVKIVDFDAETFEEFLRFVYTGQL</sequence>
<dbReference type="OMA" id="FQANMIE"/>
<dbReference type="PhylomeDB" id="E9I3H1"/>
<organism evidence="2 3">
    <name type="scientific">Daphnia pulex</name>
    <name type="common">Water flea</name>
    <dbReference type="NCBI Taxonomy" id="6669"/>
    <lineage>
        <taxon>Eukaryota</taxon>
        <taxon>Metazoa</taxon>
        <taxon>Ecdysozoa</taxon>
        <taxon>Arthropoda</taxon>
        <taxon>Crustacea</taxon>
        <taxon>Branchiopoda</taxon>
        <taxon>Diplostraca</taxon>
        <taxon>Cladocera</taxon>
        <taxon>Anomopoda</taxon>
        <taxon>Daphniidae</taxon>
        <taxon>Daphnia</taxon>
    </lineage>
</organism>
<dbReference type="KEGG" id="dpx:DAPPUDRAFT_69494"/>
<dbReference type="OrthoDB" id="6336259at2759"/>
<gene>
    <name evidence="2" type="ORF">DAPPUDRAFT_69494</name>
</gene>
<accession>E9I3H1</accession>
<dbReference type="InParanoid" id="E9I3H1"/>
<dbReference type="InterPro" id="IPR000210">
    <property type="entry name" value="BTB/POZ_dom"/>
</dbReference>
<dbReference type="CDD" id="cd18186">
    <property type="entry name" value="BTB_POZ_ZBTB_KLHL-like"/>
    <property type="match status" value="1"/>
</dbReference>
<reference evidence="2 3" key="1">
    <citation type="journal article" date="2011" name="Science">
        <title>The ecoresponsive genome of Daphnia pulex.</title>
        <authorList>
            <person name="Colbourne J.K."/>
            <person name="Pfrender M.E."/>
            <person name="Gilbert D."/>
            <person name="Thomas W.K."/>
            <person name="Tucker A."/>
            <person name="Oakley T.H."/>
            <person name="Tokishita S."/>
            <person name="Aerts A."/>
            <person name="Arnold G.J."/>
            <person name="Basu M.K."/>
            <person name="Bauer D.J."/>
            <person name="Caceres C.E."/>
            <person name="Carmel L."/>
            <person name="Casola C."/>
            <person name="Choi J.H."/>
            <person name="Detter J.C."/>
            <person name="Dong Q."/>
            <person name="Dusheyko S."/>
            <person name="Eads B.D."/>
            <person name="Frohlich T."/>
            <person name="Geiler-Samerotte K.A."/>
            <person name="Gerlach D."/>
            <person name="Hatcher P."/>
            <person name="Jogdeo S."/>
            <person name="Krijgsveld J."/>
            <person name="Kriventseva E.V."/>
            <person name="Kultz D."/>
            <person name="Laforsch C."/>
            <person name="Lindquist E."/>
            <person name="Lopez J."/>
            <person name="Manak J.R."/>
            <person name="Muller J."/>
            <person name="Pangilinan J."/>
            <person name="Patwardhan R.P."/>
            <person name="Pitluck S."/>
            <person name="Pritham E.J."/>
            <person name="Rechtsteiner A."/>
            <person name="Rho M."/>
            <person name="Rogozin I.B."/>
            <person name="Sakarya O."/>
            <person name="Salamov A."/>
            <person name="Schaack S."/>
            <person name="Shapiro H."/>
            <person name="Shiga Y."/>
            <person name="Skalitzky C."/>
            <person name="Smith Z."/>
            <person name="Souvorov A."/>
            <person name="Sung W."/>
            <person name="Tang Z."/>
            <person name="Tsuchiya D."/>
            <person name="Tu H."/>
            <person name="Vos H."/>
            <person name="Wang M."/>
            <person name="Wolf Y.I."/>
            <person name="Yamagata H."/>
            <person name="Yamada T."/>
            <person name="Ye Y."/>
            <person name="Shaw J.R."/>
            <person name="Andrews J."/>
            <person name="Crease T.J."/>
            <person name="Tang H."/>
            <person name="Lucas S.M."/>
            <person name="Robertson H.M."/>
            <person name="Bork P."/>
            <person name="Koonin E.V."/>
            <person name="Zdobnov E.M."/>
            <person name="Grigoriev I.V."/>
            <person name="Lynch M."/>
            <person name="Boore J.L."/>
        </authorList>
    </citation>
    <scope>NUCLEOTIDE SEQUENCE [LARGE SCALE GENOMIC DNA]</scope>
</reference>
<dbReference type="AlphaFoldDB" id="E9I3H1"/>
<dbReference type="eggNOG" id="KOG1987">
    <property type="taxonomic scope" value="Eukaryota"/>
</dbReference>
<dbReference type="EMBL" id="GL734555">
    <property type="protein sequence ID" value="EFX61459.1"/>
    <property type="molecule type" value="Genomic_DNA"/>
</dbReference>
<dbReference type="Pfam" id="PF00651">
    <property type="entry name" value="BTB"/>
    <property type="match status" value="1"/>
</dbReference>
<evidence type="ECO:0000313" key="3">
    <source>
        <dbReference type="Proteomes" id="UP000000305"/>
    </source>
</evidence>
<dbReference type="PROSITE" id="PS50097">
    <property type="entry name" value="BTB"/>
    <property type="match status" value="1"/>
</dbReference>
<dbReference type="Gene3D" id="3.30.710.10">
    <property type="entry name" value="Potassium Channel Kv1.1, Chain A"/>
    <property type="match status" value="1"/>
</dbReference>
<keyword evidence="3" id="KW-1185">Reference proteome</keyword>
<feature type="non-terminal residue" evidence="2">
    <location>
        <position position="65"/>
    </location>
</feature>
<dbReference type="PANTHER" id="PTHR24413">
    <property type="entry name" value="SPECKLE-TYPE POZ PROTEIN"/>
    <property type="match status" value="1"/>
</dbReference>
<dbReference type="Proteomes" id="UP000000305">
    <property type="component" value="Unassembled WGS sequence"/>
</dbReference>
<evidence type="ECO:0000313" key="2">
    <source>
        <dbReference type="EMBL" id="EFX61459.1"/>
    </source>
</evidence>
<dbReference type="SUPFAM" id="SSF54695">
    <property type="entry name" value="POZ domain"/>
    <property type="match status" value="1"/>
</dbReference>
<proteinExistence type="predicted"/>